<gene>
    <name evidence="1" type="ORF">I7I53_02934</name>
</gene>
<dbReference type="EMBL" id="CP069105">
    <property type="protein sequence ID" value="QSS55137.1"/>
    <property type="molecule type" value="Genomic_DNA"/>
</dbReference>
<organism evidence="1 2">
    <name type="scientific">Ajellomyces capsulatus (strain H88)</name>
    <name type="common">Darling's disease fungus</name>
    <name type="synonym">Histoplasma capsulatum</name>
    <dbReference type="NCBI Taxonomy" id="544711"/>
    <lineage>
        <taxon>Eukaryota</taxon>
        <taxon>Fungi</taxon>
        <taxon>Dikarya</taxon>
        <taxon>Ascomycota</taxon>
        <taxon>Pezizomycotina</taxon>
        <taxon>Eurotiomycetes</taxon>
        <taxon>Eurotiomycetidae</taxon>
        <taxon>Onygenales</taxon>
        <taxon>Ajellomycetaceae</taxon>
        <taxon>Histoplasma</taxon>
    </lineage>
</organism>
<evidence type="ECO:0000313" key="1">
    <source>
        <dbReference type="EMBL" id="QSS55137.1"/>
    </source>
</evidence>
<accession>A0A8A1LT27</accession>
<sequence>MRETPRSVPRLALRNLYAKTTRHQSWTLLGCSLPMWDRVSLHGTWQLLDFRSIKEAIWRRWVTAIC</sequence>
<name>A0A8A1LT27_AJEC8</name>
<evidence type="ECO:0000313" key="2">
    <source>
        <dbReference type="Proteomes" id="UP000663419"/>
    </source>
</evidence>
<dbReference type="VEuPathDB" id="FungiDB:I7I53_02934"/>
<dbReference type="AlphaFoldDB" id="A0A8A1LT27"/>
<proteinExistence type="predicted"/>
<reference evidence="1" key="1">
    <citation type="submission" date="2021-01" db="EMBL/GenBank/DDBJ databases">
        <title>Chromosome-level genome assembly of a human fungal pathogen reveals clustering of transcriptionally co-regulated genes.</title>
        <authorList>
            <person name="Voorhies M."/>
            <person name="Cohen S."/>
            <person name="Shea T.P."/>
            <person name="Petrus S."/>
            <person name="Munoz J.F."/>
            <person name="Poplawski S."/>
            <person name="Goldman W.E."/>
            <person name="Michael T."/>
            <person name="Cuomo C.A."/>
            <person name="Sil A."/>
            <person name="Beyhan S."/>
        </authorList>
    </citation>
    <scope>NUCLEOTIDE SEQUENCE</scope>
    <source>
        <strain evidence="1">H88</strain>
    </source>
</reference>
<dbReference type="Proteomes" id="UP000663419">
    <property type="component" value="Chromosome 4"/>
</dbReference>
<protein>
    <submittedName>
        <fullName evidence="1">Uncharacterized protein</fullName>
    </submittedName>
</protein>